<dbReference type="InterPro" id="IPR000169">
    <property type="entry name" value="Pept_cys_AS"/>
</dbReference>
<dbReference type="EMBL" id="ML996091">
    <property type="protein sequence ID" value="KAF2149213.1"/>
    <property type="molecule type" value="Genomic_DNA"/>
</dbReference>
<accession>A0A9P4ISI5</accession>
<reference evidence="10" key="1">
    <citation type="journal article" date="2020" name="Stud. Mycol.">
        <title>101 Dothideomycetes genomes: a test case for predicting lifestyles and emergence of pathogens.</title>
        <authorList>
            <person name="Haridas S."/>
            <person name="Albert R."/>
            <person name="Binder M."/>
            <person name="Bloem J."/>
            <person name="Labutti K."/>
            <person name="Salamov A."/>
            <person name="Andreopoulos B."/>
            <person name="Baker S."/>
            <person name="Barry K."/>
            <person name="Bills G."/>
            <person name="Bluhm B."/>
            <person name="Cannon C."/>
            <person name="Castanera R."/>
            <person name="Culley D."/>
            <person name="Daum C."/>
            <person name="Ezra D."/>
            <person name="Gonzalez J."/>
            <person name="Henrissat B."/>
            <person name="Kuo A."/>
            <person name="Liang C."/>
            <person name="Lipzen A."/>
            <person name="Lutzoni F."/>
            <person name="Magnuson J."/>
            <person name="Mondo S."/>
            <person name="Nolan M."/>
            <person name="Ohm R."/>
            <person name="Pangilinan J."/>
            <person name="Park H.-J."/>
            <person name="Ramirez L."/>
            <person name="Alfaro M."/>
            <person name="Sun H."/>
            <person name="Tritt A."/>
            <person name="Yoshinaga Y."/>
            <person name="Zwiers L.-H."/>
            <person name="Turgeon B."/>
            <person name="Goodwin S."/>
            <person name="Spatafora J."/>
            <person name="Crous P."/>
            <person name="Grigoriev I."/>
        </authorList>
    </citation>
    <scope>NUCLEOTIDE SEQUENCE</scope>
    <source>
        <strain evidence="10">CBS 260.36</strain>
    </source>
</reference>
<comment type="catalytic activity">
    <reaction evidence="1 8">
        <text>Inactivates bleomycin B2 (a cytotoxic glycometallopeptide) by hydrolysis of a carboxyamide bond of beta-aminoalanine, but also shows general aminopeptidase activity. The specificity varies somewhat with source, but amino acid arylamides of Met, Leu and Ala are preferred.</text>
        <dbReference type="EC" id="3.4.22.40"/>
    </reaction>
</comment>
<evidence type="ECO:0000313" key="10">
    <source>
        <dbReference type="EMBL" id="KAF2149213.1"/>
    </source>
</evidence>
<keyword evidence="5 8" id="KW-0788">Thiol protease</keyword>
<dbReference type="OrthoDB" id="2666448at2759"/>
<evidence type="ECO:0000256" key="1">
    <source>
        <dbReference type="ARBA" id="ARBA00000423"/>
    </source>
</evidence>
<keyword evidence="2 8" id="KW-0963">Cytoplasm</keyword>
<dbReference type="EC" id="3.4.22.40" evidence="8"/>
<dbReference type="GO" id="GO:0006508">
    <property type="term" value="P:proteolysis"/>
    <property type="evidence" value="ECO:0007669"/>
    <property type="project" value="UniProtKB-KW"/>
</dbReference>
<feature type="active site" evidence="9">
    <location>
        <position position="421"/>
    </location>
</feature>
<evidence type="ECO:0000313" key="11">
    <source>
        <dbReference type="Proteomes" id="UP000799439"/>
    </source>
</evidence>
<dbReference type="Pfam" id="PF03051">
    <property type="entry name" value="Peptidase_C1_2"/>
    <property type="match status" value="1"/>
</dbReference>
<dbReference type="SUPFAM" id="SSF54001">
    <property type="entry name" value="Cysteine proteinases"/>
    <property type="match status" value="1"/>
</dbReference>
<feature type="active site" evidence="9">
    <location>
        <position position="399"/>
    </location>
</feature>
<dbReference type="InterPro" id="IPR038765">
    <property type="entry name" value="Papain-like_cys_pep_sf"/>
</dbReference>
<organism evidence="10 11">
    <name type="scientific">Myriangium duriaei CBS 260.36</name>
    <dbReference type="NCBI Taxonomy" id="1168546"/>
    <lineage>
        <taxon>Eukaryota</taxon>
        <taxon>Fungi</taxon>
        <taxon>Dikarya</taxon>
        <taxon>Ascomycota</taxon>
        <taxon>Pezizomycotina</taxon>
        <taxon>Dothideomycetes</taxon>
        <taxon>Dothideomycetidae</taxon>
        <taxon>Myriangiales</taxon>
        <taxon>Myriangiaceae</taxon>
        <taxon>Myriangium</taxon>
    </lineage>
</organism>
<dbReference type="PIRSF" id="PIRSF005700">
    <property type="entry name" value="PepC"/>
    <property type="match status" value="1"/>
</dbReference>
<evidence type="ECO:0000256" key="6">
    <source>
        <dbReference type="ARBA" id="ARBA00025347"/>
    </source>
</evidence>
<keyword evidence="3 8" id="KW-0645">Protease</keyword>
<dbReference type="GO" id="GO:0070005">
    <property type="term" value="F:cysteine-type aminopeptidase activity"/>
    <property type="evidence" value="ECO:0007669"/>
    <property type="project" value="InterPro"/>
</dbReference>
<keyword evidence="8" id="KW-0496">Mitochondrion</keyword>
<proteinExistence type="inferred from homology"/>
<dbReference type="CDD" id="cd00585">
    <property type="entry name" value="Peptidase_C1B"/>
    <property type="match status" value="1"/>
</dbReference>
<comment type="caution">
    <text evidence="10">The sequence shown here is derived from an EMBL/GenBank/DDBJ whole genome shotgun (WGS) entry which is preliminary data.</text>
</comment>
<evidence type="ECO:0000256" key="8">
    <source>
        <dbReference type="PIRNR" id="PIRNR005700"/>
    </source>
</evidence>
<dbReference type="AlphaFoldDB" id="A0A9P4ISI5"/>
<dbReference type="GO" id="GO:0043418">
    <property type="term" value="P:homocysteine catabolic process"/>
    <property type="evidence" value="ECO:0007669"/>
    <property type="project" value="TreeGrafter"/>
</dbReference>
<evidence type="ECO:0000256" key="2">
    <source>
        <dbReference type="ARBA" id="ARBA00022490"/>
    </source>
</evidence>
<comment type="function">
    <text evidence="8">Has aminopeptidase activity, shortening substrate peptides sequentially by 1 amino acid. Has bleomycin hydrolase activity, which can protect the cell from the toxic effects of bleomycin. Has homocysteine-thiolactonase activity, protecting the cell against homocysteine toxicity.</text>
</comment>
<dbReference type="PANTHER" id="PTHR10363:SF2">
    <property type="entry name" value="BLEOMYCIN HYDROLASE"/>
    <property type="match status" value="1"/>
</dbReference>
<dbReference type="GO" id="GO:0004197">
    <property type="term" value="F:cysteine-type endopeptidase activity"/>
    <property type="evidence" value="ECO:0007669"/>
    <property type="project" value="UniProtKB-EC"/>
</dbReference>
<dbReference type="GO" id="GO:0009636">
    <property type="term" value="P:response to toxic substance"/>
    <property type="evidence" value="ECO:0007669"/>
    <property type="project" value="TreeGrafter"/>
</dbReference>
<feature type="active site" evidence="9">
    <location>
        <position position="96"/>
    </location>
</feature>
<dbReference type="Proteomes" id="UP000799439">
    <property type="component" value="Unassembled WGS sequence"/>
</dbReference>
<dbReference type="PROSITE" id="PS00139">
    <property type="entry name" value="THIOL_PROTEASE_CYS"/>
    <property type="match status" value="1"/>
</dbReference>
<evidence type="ECO:0000256" key="4">
    <source>
        <dbReference type="ARBA" id="ARBA00022801"/>
    </source>
</evidence>
<dbReference type="GO" id="GO:0005739">
    <property type="term" value="C:mitochondrion"/>
    <property type="evidence" value="ECO:0007669"/>
    <property type="project" value="UniProtKB-SubCell"/>
</dbReference>
<sequence>MSLNEKTSMLSIDDDSESSIHLSTRQGKVSATDTQAWVQEVLQDPKNRLALSALSTANPATVLEQSSVLLRDAQIFNTAIPHEGAPITNQRSSGRCWIFAATNVFRIALMKKYNIDKFELSQSYLFFWDKVEKANYFLENILDTTKEPVDGRLISALMASPVGDGGQWDMISNLVRKYGLVPQTLYPDSWNAQNSAVMNRLITVKLREDALVLRRLVEKGADKDSILDKKNKMMQDIVRILTITLGPPPARDQNLDWEFYDKSGKLHRFALSPIQLADGLGDSKSVRACGGTDVHSLFSLVNDPRNDYGTLMTVSRLGNVWGGRPVTYVNVDTTTLKSACVAMIKKGFPVFFGSDVGKFSDSGKGIMDVDLVDYKLGFNVTLGLTKGQRLLTGESQMTHAMVLTAVHLSPEGKPIRWRVENSWSESAGDHGYFVASDAWMDEFCYQAVVDPTVVTPEVLDILKQKPKVLPLWDPMG</sequence>
<dbReference type="PANTHER" id="PTHR10363">
    <property type="entry name" value="BLEOMYCIN HYDROLASE"/>
    <property type="match status" value="1"/>
</dbReference>
<keyword evidence="4 8" id="KW-0378">Hydrolase</keyword>
<comment type="similarity">
    <text evidence="8">Belongs to the peptidase C1 family.</text>
</comment>
<keyword evidence="11" id="KW-1185">Reference proteome</keyword>
<protein>
    <recommendedName>
        <fullName evidence="8">Cysteine proteinase 1, mitochondrial</fullName>
        <ecNumber evidence="8">3.4.22.40</ecNumber>
    </recommendedName>
</protein>
<gene>
    <name evidence="10" type="ORF">K461DRAFT_287892</name>
</gene>
<dbReference type="FunFam" id="3.90.70.10:FF:000021">
    <property type="entry name" value="Bleomycin hydrolase"/>
    <property type="match status" value="1"/>
</dbReference>
<evidence type="ECO:0000256" key="5">
    <source>
        <dbReference type="ARBA" id="ARBA00022807"/>
    </source>
</evidence>
<dbReference type="Gene3D" id="3.90.70.10">
    <property type="entry name" value="Cysteine proteinases"/>
    <property type="match status" value="1"/>
</dbReference>
<comment type="subcellular location">
    <subcellularLocation>
        <location evidence="8">Mitochondrion</location>
    </subcellularLocation>
    <subcellularLocation>
        <location evidence="8">Cytoplasm</location>
    </subcellularLocation>
</comment>
<dbReference type="InterPro" id="IPR004134">
    <property type="entry name" value="Peptidase_C1B"/>
</dbReference>
<comment type="subunit">
    <text evidence="7">Homohexamer. Binds to nucleic acids. Binds single-stranded DNA and RNA with higher affinity than double-stranded DNA.</text>
</comment>
<evidence type="ECO:0000256" key="9">
    <source>
        <dbReference type="PIRSR" id="PIRSR005700-1"/>
    </source>
</evidence>
<evidence type="ECO:0000256" key="3">
    <source>
        <dbReference type="ARBA" id="ARBA00022670"/>
    </source>
</evidence>
<name>A0A9P4ISI5_9PEZI</name>
<evidence type="ECO:0000256" key="7">
    <source>
        <dbReference type="ARBA" id="ARBA00026080"/>
    </source>
</evidence>
<comment type="function">
    <text evidence="6">The normal physiological role of the enzyme is unknown, but it is not essential for the viability of yeast cells. Has aminopeptidase activity, shortening substrate peptides sequentially by 1 amino acid. Has bleomycin hydrolase activity, which can protect the cell from the toxic effects of bleomycin. Has homocysteine-thiolactonase activity, protecting the cell against homocysteine toxicity. Acts as a repressor in the GAL4 regulatory system, but this does not require either the peptidase or nucleic acid-binding activities.</text>
</comment>